<evidence type="ECO:0000256" key="2">
    <source>
        <dbReference type="ARBA" id="ARBA00009142"/>
    </source>
</evidence>
<comment type="caution">
    <text evidence="9">The sequence shown here is derived from an EMBL/GenBank/DDBJ whole genome shotgun (WGS) entry which is preliminary data.</text>
</comment>
<evidence type="ECO:0000313" key="10">
    <source>
        <dbReference type="Proteomes" id="UP000239614"/>
    </source>
</evidence>
<evidence type="ECO:0000256" key="6">
    <source>
        <dbReference type="ARBA" id="ARBA00022989"/>
    </source>
</evidence>
<dbReference type="EMBL" id="PVXN01000031">
    <property type="protein sequence ID" value="PRR73219.1"/>
    <property type="molecule type" value="Genomic_DNA"/>
</dbReference>
<keyword evidence="4 8" id="KW-1003">Cell membrane</keyword>
<evidence type="ECO:0000256" key="3">
    <source>
        <dbReference type="ARBA" id="ARBA00022448"/>
    </source>
</evidence>
<dbReference type="InterPro" id="IPR052017">
    <property type="entry name" value="TSUP"/>
</dbReference>
<keyword evidence="7 8" id="KW-0472">Membrane</keyword>
<dbReference type="RefSeq" id="WP_106024300.1">
    <property type="nucleotide sequence ID" value="NZ_PVXN01000031.1"/>
</dbReference>
<dbReference type="PANTHER" id="PTHR30269">
    <property type="entry name" value="TRANSMEMBRANE PROTEIN YFCA"/>
    <property type="match status" value="1"/>
</dbReference>
<comment type="subcellular location">
    <subcellularLocation>
        <location evidence="1 8">Cell membrane</location>
        <topology evidence="1 8">Multi-pass membrane protein</topology>
    </subcellularLocation>
</comment>
<dbReference type="OrthoDB" id="554695at2"/>
<keyword evidence="5 8" id="KW-0812">Transmembrane</keyword>
<evidence type="ECO:0000256" key="1">
    <source>
        <dbReference type="ARBA" id="ARBA00004651"/>
    </source>
</evidence>
<gene>
    <name evidence="9" type="ORF">CPAL_13390</name>
</gene>
<evidence type="ECO:0000313" key="9">
    <source>
        <dbReference type="EMBL" id="PRR73219.1"/>
    </source>
</evidence>
<evidence type="ECO:0000256" key="8">
    <source>
        <dbReference type="RuleBase" id="RU363041"/>
    </source>
</evidence>
<accession>A0A2T0ASM3</accession>
<proteinExistence type="inferred from homology"/>
<organism evidence="9 10">
    <name type="scientific">Clostridium thermopalmarium DSM 5974</name>
    <dbReference type="NCBI Taxonomy" id="1121340"/>
    <lineage>
        <taxon>Bacteria</taxon>
        <taxon>Bacillati</taxon>
        <taxon>Bacillota</taxon>
        <taxon>Clostridia</taxon>
        <taxon>Eubacteriales</taxon>
        <taxon>Clostridiaceae</taxon>
        <taxon>Clostridium</taxon>
    </lineage>
</organism>
<sequence>MFTTSIALKIIFLCGAGFLAAFVDSIAGGGGLISVPAFLFAGVSPHLALGTNKFCSSSGAFTSAFKFVKSKKINSNLLKFLIPFNLIGAVVGVKAVLKLDESFLYPIVLAMILFVGIYTIFSKSIGSENKFKEITKLNLILGILLAFSLGFYDGFFGPGTGSFLIFGLIKIFGFDFVQAAGNGKLLNFTSNITSLVLFAVNRQIDYMIGIPVALAMILGARLGTSLAINKGSKLIKPIFITMSLAVAGKLIIQSFL</sequence>
<dbReference type="Proteomes" id="UP000239614">
    <property type="component" value="Unassembled WGS sequence"/>
</dbReference>
<keyword evidence="3" id="KW-0813">Transport</keyword>
<evidence type="ECO:0000256" key="5">
    <source>
        <dbReference type="ARBA" id="ARBA00022692"/>
    </source>
</evidence>
<dbReference type="InterPro" id="IPR002781">
    <property type="entry name" value="TM_pro_TauE-like"/>
</dbReference>
<reference evidence="9 10" key="1">
    <citation type="submission" date="2018-03" db="EMBL/GenBank/DDBJ databases">
        <title>Genome sequence of Clostridium thermopalmarium DSM 5974.</title>
        <authorList>
            <person name="Poehlein A."/>
            <person name="Daniel R."/>
        </authorList>
    </citation>
    <scope>NUCLEOTIDE SEQUENCE [LARGE SCALE GENOMIC DNA]</scope>
    <source>
        <strain evidence="9 10">DSM 5974</strain>
    </source>
</reference>
<comment type="similarity">
    <text evidence="2 8">Belongs to the 4-toluene sulfonate uptake permease (TSUP) (TC 2.A.102) family.</text>
</comment>
<feature type="transmembrane region" description="Helical" evidence="8">
    <location>
        <begin position="103"/>
        <end position="122"/>
    </location>
</feature>
<evidence type="ECO:0000256" key="4">
    <source>
        <dbReference type="ARBA" id="ARBA00022475"/>
    </source>
</evidence>
<keyword evidence="10" id="KW-1185">Reference proteome</keyword>
<feature type="transmembrane region" description="Helical" evidence="8">
    <location>
        <begin position="7"/>
        <end position="27"/>
    </location>
</feature>
<name>A0A2T0ASM3_9CLOT</name>
<feature type="transmembrane region" description="Helical" evidence="8">
    <location>
        <begin position="33"/>
        <end position="55"/>
    </location>
</feature>
<dbReference type="PANTHER" id="PTHR30269:SF0">
    <property type="entry name" value="MEMBRANE TRANSPORTER PROTEIN YFCA-RELATED"/>
    <property type="match status" value="1"/>
</dbReference>
<feature type="transmembrane region" description="Helical" evidence="8">
    <location>
        <begin position="206"/>
        <end position="228"/>
    </location>
</feature>
<feature type="transmembrane region" description="Helical" evidence="8">
    <location>
        <begin position="134"/>
        <end position="152"/>
    </location>
</feature>
<dbReference type="Pfam" id="PF01925">
    <property type="entry name" value="TauE"/>
    <property type="match status" value="1"/>
</dbReference>
<protein>
    <recommendedName>
        <fullName evidence="8">Probable membrane transporter protein</fullName>
    </recommendedName>
</protein>
<dbReference type="GO" id="GO:0005886">
    <property type="term" value="C:plasma membrane"/>
    <property type="evidence" value="ECO:0007669"/>
    <property type="project" value="UniProtKB-SubCell"/>
</dbReference>
<keyword evidence="6 8" id="KW-1133">Transmembrane helix</keyword>
<feature type="transmembrane region" description="Helical" evidence="8">
    <location>
        <begin position="76"/>
        <end position="97"/>
    </location>
</feature>
<dbReference type="AlphaFoldDB" id="A0A2T0ASM3"/>
<evidence type="ECO:0000256" key="7">
    <source>
        <dbReference type="ARBA" id="ARBA00023136"/>
    </source>
</evidence>